<name>A0A9X2CFH6_9GAMM</name>
<evidence type="ECO:0000313" key="2">
    <source>
        <dbReference type="EMBL" id="MCL1137821.1"/>
    </source>
</evidence>
<proteinExistence type="predicted"/>
<evidence type="ECO:0000313" key="3">
    <source>
        <dbReference type="Proteomes" id="UP001139293"/>
    </source>
</evidence>
<dbReference type="AlphaFoldDB" id="A0A9X2CFH6"/>
<reference evidence="2" key="1">
    <citation type="submission" date="2022-01" db="EMBL/GenBank/DDBJ databases">
        <title>Whole genome-based taxonomy of the Shewanellaceae.</title>
        <authorList>
            <person name="Martin-Rodriguez A.J."/>
        </authorList>
    </citation>
    <scope>NUCLEOTIDE SEQUENCE</scope>
    <source>
        <strain evidence="2">KCTC 23973</strain>
    </source>
</reference>
<keyword evidence="3" id="KW-1185">Reference proteome</keyword>
<dbReference type="EMBL" id="JAKILB010000002">
    <property type="protein sequence ID" value="MCL1137821.1"/>
    <property type="molecule type" value="Genomic_DNA"/>
</dbReference>
<feature type="signal peptide" evidence="1">
    <location>
        <begin position="1"/>
        <end position="19"/>
    </location>
</feature>
<dbReference type="RefSeq" id="WP_248948939.1">
    <property type="nucleotide sequence ID" value="NZ_JAKILB010000002.1"/>
</dbReference>
<comment type="caution">
    <text evidence="2">The sequence shown here is derived from an EMBL/GenBank/DDBJ whole genome shotgun (WGS) entry which is preliminary data.</text>
</comment>
<protein>
    <submittedName>
        <fullName evidence="2">Uncharacterized protein</fullName>
    </submittedName>
</protein>
<evidence type="ECO:0000256" key="1">
    <source>
        <dbReference type="SAM" id="SignalP"/>
    </source>
</evidence>
<accession>A0A9X2CFH6</accession>
<dbReference type="Proteomes" id="UP001139293">
    <property type="component" value="Unassembled WGS sequence"/>
</dbReference>
<feature type="chain" id="PRO_5040853028" evidence="1">
    <location>
        <begin position="20"/>
        <end position="111"/>
    </location>
</feature>
<sequence length="111" mass="12934">MRKVLINLLVYSVSFNLFAIPYDVNQGYDCNKLNDDLTNHIAITPERKIRASLNTWQEHKGEIPELKISLVNLVYFLCKEDRNTSRQVQDIVFDILTKAQWSERLNSVLGH</sequence>
<gene>
    <name evidence="2" type="ORF">L2740_04565</name>
</gene>
<keyword evidence="1" id="KW-0732">Signal</keyword>
<organism evidence="2 3">
    <name type="scientific">Shewanella pneumatophori</name>
    <dbReference type="NCBI Taxonomy" id="314092"/>
    <lineage>
        <taxon>Bacteria</taxon>
        <taxon>Pseudomonadati</taxon>
        <taxon>Pseudomonadota</taxon>
        <taxon>Gammaproteobacteria</taxon>
        <taxon>Alteromonadales</taxon>
        <taxon>Shewanellaceae</taxon>
        <taxon>Shewanella</taxon>
    </lineage>
</organism>